<accession>A0ABN7A857</accession>
<dbReference type="Proteomes" id="UP001307889">
    <property type="component" value="Chromosome 1"/>
</dbReference>
<evidence type="ECO:0000256" key="1">
    <source>
        <dbReference type="SAM" id="MobiDB-lite"/>
    </source>
</evidence>
<evidence type="ECO:0000313" key="2">
    <source>
        <dbReference type="EMBL" id="BES88465.1"/>
    </source>
</evidence>
<reference evidence="2 3" key="1">
    <citation type="submission" date="2023-09" db="EMBL/GenBank/DDBJ databases">
        <title>Nesidiocoris tenuis whole genome shotgun sequence.</title>
        <authorList>
            <person name="Shibata T."/>
            <person name="Shimoda M."/>
            <person name="Kobayashi T."/>
            <person name="Uehara T."/>
        </authorList>
    </citation>
    <scope>NUCLEOTIDE SEQUENCE [LARGE SCALE GENOMIC DNA]</scope>
    <source>
        <strain evidence="2 3">Japan</strain>
    </source>
</reference>
<evidence type="ECO:0000313" key="3">
    <source>
        <dbReference type="Proteomes" id="UP001307889"/>
    </source>
</evidence>
<keyword evidence="3" id="KW-1185">Reference proteome</keyword>
<feature type="region of interest" description="Disordered" evidence="1">
    <location>
        <begin position="20"/>
        <end position="57"/>
    </location>
</feature>
<dbReference type="EMBL" id="AP028909">
    <property type="protein sequence ID" value="BES88465.1"/>
    <property type="molecule type" value="Genomic_DNA"/>
</dbReference>
<sequence>MNERYALTNGICKEISLVRSPPLGRPGFILSYESRPRRKEERGSAGRKQDEDGDNAGGECDYKRAFYSAPVAEGCAFYASSSRAAVSQVGEDIGHVLPRLCLSFAGVWRRCGT</sequence>
<gene>
    <name evidence="2" type="ORF">NTJ_01271</name>
</gene>
<protein>
    <submittedName>
        <fullName evidence="2">Uncharacterized protein</fullName>
    </submittedName>
</protein>
<organism evidence="2 3">
    <name type="scientific">Nesidiocoris tenuis</name>
    <dbReference type="NCBI Taxonomy" id="355587"/>
    <lineage>
        <taxon>Eukaryota</taxon>
        <taxon>Metazoa</taxon>
        <taxon>Ecdysozoa</taxon>
        <taxon>Arthropoda</taxon>
        <taxon>Hexapoda</taxon>
        <taxon>Insecta</taxon>
        <taxon>Pterygota</taxon>
        <taxon>Neoptera</taxon>
        <taxon>Paraneoptera</taxon>
        <taxon>Hemiptera</taxon>
        <taxon>Heteroptera</taxon>
        <taxon>Panheteroptera</taxon>
        <taxon>Cimicomorpha</taxon>
        <taxon>Miridae</taxon>
        <taxon>Dicyphina</taxon>
        <taxon>Nesidiocoris</taxon>
    </lineage>
</organism>
<name>A0ABN7A857_9HEMI</name>
<proteinExistence type="predicted"/>
<feature type="compositionally biased region" description="Basic and acidic residues" evidence="1">
    <location>
        <begin position="34"/>
        <end position="50"/>
    </location>
</feature>